<evidence type="ECO:0000313" key="3">
    <source>
        <dbReference type="EMBL" id="SJN39636.1"/>
    </source>
</evidence>
<dbReference type="InterPro" id="IPR023920">
    <property type="entry name" value="ABC_transptr_sub-bd_KPN01854"/>
</dbReference>
<protein>
    <submittedName>
        <fullName evidence="3">ABC-type dipeptide transport system, periplasmic component</fullName>
    </submittedName>
</protein>
<keyword evidence="4" id="KW-1185">Reference proteome</keyword>
<keyword evidence="1" id="KW-0732">Signal</keyword>
<evidence type="ECO:0000259" key="2">
    <source>
        <dbReference type="Pfam" id="PF00496"/>
    </source>
</evidence>
<dbReference type="OrthoDB" id="5240629at2"/>
<feature type="domain" description="Solute-binding protein family 5" evidence="2">
    <location>
        <begin position="86"/>
        <end position="442"/>
    </location>
</feature>
<evidence type="ECO:0000256" key="1">
    <source>
        <dbReference type="SAM" id="SignalP"/>
    </source>
</evidence>
<dbReference type="CDD" id="cd08492">
    <property type="entry name" value="PBP2_NikA_DppA_OppA_like_15"/>
    <property type="match status" value="1"/>
</dbReference>
<dbReference type="Proteomes" id="UP000196778">
    <property type="component" value="Unassembled WGS sequence"/>
</dbReference>
<dbReference type="InterPro" id="IPR000914">
    <property type="entry name" value="SBP_5_dom"/>
</dbReference>
<dbReference type="AlphaFoldDB" id="A0A1R4K5V6"/>
<feature type="chain" id="PRO_5012978094" evidence="1">
    <location>
        <begin position="28"/>
        <end position="550"/>
    </location>
</feature>
<sequence>MSRITRPLGATAAVIAASLVLMGCSSAEPSGEGAAAGEPVVGGTLQYLEHQAHTSLYPPAGGFYPNGGILNNITDRLVYQNPETLEFEPWLAESWESNDDATEYTFHLRDDVTFSDGTPLDAQVVADNFDLYGLGDQDRALTVSEAINNYDSSEVVDDSTVVFRFSAPSPGFLQATSTINSGIVAESTLELDLEGYGPGNSDAVVGTGPFTVGDEEIGASLTLDAREDYAWAPESWDNQGRPYVDAVQITVTPEDSVRVGALLAGQADVIRYVEAQDEPQLAVDGFSIYAPQTNGVNNSLSLRFRNPLLEDIRVRQALLAGIDRQEVVDTIYTDNYPLATSVLSSTALGYLDESDALGFDPERAEELLDEAGWTVGSDGIREKDGERLTLVVNEAAPQPRSFEALTLISQQLAKVGVDLQILKADAGSYAEAILDADQVQLYHSMVGRADLDVIKSQYYSSNRNTLLNWDSSDDSIGDAKLEELLEAVSTEADPDKRVEASQAVQRYLIEQAYVIPLFEEPQVYGASDAVHGLGFESVARPSFAQTWVQR</sequence>
<feature type="signal peptide" evidence="1">
    <location>
        <begin position="1"/>
        <end position="27"/>
    </location>
</feature>
<dbReference type="Pfam" id="PF00496">
    <property type="entry name" value="SBP_bac_5"/>
    <property type="match status" value="1"/>
</dbReference>
<dbReference type="Gene3D" id="3.40.190.10">
    <property type="entry name" value="Periplasmic binding protein-like II"/>
    <property type="match status" value="1"/>
</dbReference>
<dbReference type="InterPro" id="IPR039424">
    <property type="entry name" value="SBP_5"/>
</dbReference>
<gene>
    <name evidence="3" type="ORF">FM119_11530</name>
</gene>
<organism evidence="3 4">
    <name type="scientific">Mycetocola reblochoni REB411</name>
    <dbReference type="NCBI Taxonomy" id="1255698"/>
    <lineage>
        <taxon>Bacteria</taxon>
        <taxon>Bacillati</taxon>
        <taxon>Actinomycetota</taxon>
        <taxon>Actinomycetes</taxon>
        <taxon>Micrococcales</taxon>
        <taxon>Microbacteriaceae</taxon>
        <taxon>Mycetocola</taxon>
    </lineage>
</organism>
<dbReference type="GO" id="GO:0043190">
    <property type="term" value="C:ATP-binding cassette (ABC) transporter complex"/>
    <property type="evidence" value="ECO:0007669"/>
    <property type="project" value="InterPro"/>
</dbReference>
<dbReference type="InterPro" id="IPR030678">
    <property type="entry name" value="Peptide/Ni-bd"/>
</dbReference>
<dbReference type="PROSITE" id="PS51257">
    <property type="entry name" value="PROKAR_LIPOPROTEIN"/>
    <property type="match status" value="1"/>
</dbReference>
<proteinExistence type="predicted"/>
<reference evidence="4" key="1">
    <citation type="submission" date="2017-02" db="EMBL/GenBank/DDBJ databases">
        <authorList>
            <person name="Dridi B."/>
        </authorList>
    </citation>
    <scope>NUCLEOTIDE SEQUENCE [LARGE SCALE GENOMIC DNA]</scope>
    <source>
        <strain evidence="4">EB411</strain>
    </source>
</reference>
<dbReference type="NCBIfam" id="TIGR04028">
    <property type="entry name" value="SBP_KPN_01854"/>
    <property type="match status" value="1"/>
</dbReference>
<dbReference type="RefSeq" id="WP_087138305.1">
    <property type="nucleotide sequence ID" value="NZ_FUKR01000066.1"/>
</dbReference>
<dbReference type="GO" id="GO:0015833">
    <property type="term" value="P:peptide transport"/>
    <property type="evidence" value="ECO:0007669"/>
    <property type="project" value="TreeGrafter"/>
</dbReference>
<dbReference type="SUPFAM" id="SSF53850">
    <property type="entry name" value="Periplasmic binding protein-like II"/>
    <property type="match status" value="1"/>
</dbReference>
<accession>A0A1R4K5V6</accession>
<evidence type="ECO:0000313" key="4">
    <source>
        <dbReference type="Proteomes" id="UP000196778"/>
    </source>
</evidence>
<name>A0A1R4K5V6_9MICO</name>
<dbReference type="EMBL" id="FUKR01000066">
    <property type="protein sequence ID" value="SJN39636.1"/>
    <property type="molecule type" value="Genomic_DNA"/>
</dbReference>
<dbReference type="PIRSF" id="PIRSF002741">
    <property type="entry name" value="MppA"/>
    <property type="match status" value="1"/>
</dbReference>
<dbReference type="GO" id="GO:0042597">
    <property type="term" value="C:periplasmic space"/>
    <property type="evidence" value="ECO:0007669"/>
    <property type="project" value="UniProtKB-ARBA"/>
</dbReference>
<dbReference type="PANTHER" id="PTHR30290">
    <property type="entry name" value="PERIPLASMIC BINDING COMPONENT OF ABC TRANSPORTER"/>
    <property type="match status" value="1"/>
</dbReference>
<dbReference type="Gene3D" id="3.10.105.10">
    <property type="entry name" value="Dipeptide-binding Protein, Domain 3"/>
    <property type="match status" value="1"/>
</dbReference>
<dbReference type="GO" id="GO:1904680">
    <property type="term" value="F:peptide transmembrane transporter activity"/>
    <property type="evidence" value="ECO:0007669"/>
    <property type="project" value="TreeGrafter"/>
</dbReference>